<feature type="chain" id="PRO_5045738808" evidence="4">
    <location>
        <begin position="26"/>
        <end position="140"/>
    </location>
</feature>
<gene>
    <name evidence="5" type="ORF">CCMA1212_000583</name>
</gene>
<keyword evidence="4" id="KW-0732">Signal</keyword>
<evidence type="ECO:0000256" key="1">
    <source>
        <dbReference type="ARBA" id="ARBA00008045"/>
    </source>
</evidence>
<organism evidence="5 6">
    <name type="scientific">Trichoderma ghanense</name>
    <dbReference type="NCBI Taxonomy" id="65468"/>
    <lineage>
        <taxon>Eukaryota</taxon>
        <taxon>Fungi</taxon>
        <taxon>Dikarya</taxon>
        <taxon>Ascomycota</taxon>
        <taxon>Pezizomycotina</taxon>
        <taxon>Sordariomycetes</taxon>
        <taxon>Hypocreomycetidae</taxon>
        <taxon>Hypocreales</taxon>
        <taxon>Hypocreaceae</taxon>
        <taxon>Trichoderma</taxon>
    </lineage>
</organism>
<dbReference type="PANTHER" id="PTHR21431:SF0">
    <property type="entry name" value="PREFOLDIN SUBUNIT 6"/>
    <property type="match status" value="1"/>
</dbReference>
<name>A0ABY2HET9_9HYPO</name>
<evidence type="ECO:0000256" key="3">
    <source>
        <dbReference type="SAM" id="Coils"/>
    </source>
</evidence>
<evidence type="ECO:0000256" key="4">
    <source>
        <dbReference type="SAM" id="SignalP"/>
    </source>
</evidence>
<reference evidence="5 6" key="1">
    <citation type="submission" date="2018-01" db="EMBL/GenBank/DDBJ databases">
        <title>Genome characterization of the sugarcane-associated fungus Trichoderma ghanense CCMA-1212 and their application in lignocelulose bioconversion.</title>
        <authorList>
            <person name="Steindorff A.S."/>
            <person name="Mendes T.D."/>
            <person name="Vilela E.S.D."/>
            <person name="Rodrigues D.S."/>
            <person name="Formighieri E.F."/>
            <person name="Melo I.S."/>
            <person name="Favaro L.C.L."/>
        </authorList>
    </citation>
    <scope>NUCLEOTIDE SEQUENCE [LARGE SCALE GENOMIC DNA]</scope>
    <source>
        <strain evidence="5 6">CCMA-1212</strain>
    </source>
</reference>
<protein>
    <submittedName>
        <fullName evidence="5">Prefoldin subunit 6</fullName>
    </submittedName>
</protein>
<comment type="similarity">
    <text evidence="1">Belongs to the prefoldin subunit beta family.</text>
</comment>
<feature type="coiled-coil region" evidence="3">
    <location>
        <begin position="20"/>
        <end position="54"/>
    </location>
</feature>
<keyword evidence="2" id="KW-0143">Chaperone</keyword>
<dbReference type="InterPro" id="IPR002777">
    <property type="entry name" value="PFD_beta-like"/>
</dbReference>
<dbReference type="SUPFAM" id="SSF46579">
    <property type="entry name" value="Prefoldin"/>
    <property type="match status" value="1"/>
</dbReference>
<evidence type="ECO:0000313" key="6">
    <source>
        <dbReference type="Proteomes" id="UP001642720"/>
    </source>
</evidence>
<dbReference type="CDD" id="cd23161">
    <property type="entry name" value="Prefoldin_6"/>
    <property type="match status" value="1"/>
</dbReference>
<proteinExistence type="inferred from homology"/>
<keyword evidence="3" id="KW-0175">Coiled coil</keyword>
<comment type="caution">
    <text evidence="5">The sequence shown here is derived from an EMBL/GenBank/DDBJ whole genome shotgun (WGS) entry which is preliminary data.</text>
</comment>
<evidence type="ECO:0000313" key="5">
    <source>
        <dbReference type="EMBL" id="TFB06847.1"/>
    </source>
</evidence>
<dbReference type="Pfam" id="PF01920">
    <property type="entry name" value="Prefoldin_2"/>
    <property type="match status" value="1"/>
</dbReference>
<dbReference type="Gene3D" id="1.10.287.370">
    <property type="match status" value="1"/>
</dbReference>
<dbReference type="InterPro" id="IPR009053">
    <property type="entry name" value="Prefoldin"/>
</dbReference>
<dbReference type="GeneID" id="300572496"/>
<dbReference type="Proteomes" id="UP001642720">
    <property type="component" value="Unassembled WGS sequence"/>
</dbReference>
<accession>A0ABY2HET9</accession>
<feature type="coiled-coil region" evidence="3">
    <location>
        <begin position="98"/>
        <end position="125"/>
    </location>
</feature>
<keyword evidence="6" id="KW-1185">Reference proteome</keyword>
<feature type="signal peptide" evidence="4">
    <location>
        <begin position="1"/>
        <end position="25"/>
    </location>
</feature>
<sequence>MGPTALALSSNIRLILLLYQAGVQAKLQALSEEFQKLQQDLQNTVASRQKLEGQRQENLGVQKEFENIAEDETIYKLVGPVLLKQEKFEAESTVKGRLDFIGSEITRLEGQIKETQANIEKKKTEIIQIQAGAQAAVGGQ</sequence>
<dbReference type="PANTHER" id="PTHR21431">
    <property type="entry name" value="PREFOLDIN SUBUNIT 6"/>
    <property type="match status" value="1"/>
</dbReference>
<dbReference type="EMBL" id="PPTA01000001">
    <property type="protein sequence ID" value="TFB06847.1"/>
    <property type="molecule type" value="Genomic_DNA"/>
</dbReference>
<evidence type="ECO:0000256" key="2">
    <source>
        <dbReference type="ARBA" id="ARBA00023186"/>
    </source>
</evidence>
<dbReference type="RefSeq" id="XP_073563048.1">
    <property type="nucleotide sequence ID" value="XM_073698046.1"/>
</dbReference>